<dbReference type="InterPro" id="IPR053325">
    <property type="entry name" value="H3-Acetyl_Activator"/>
</dbReference>
<accession>A0A6P9A0P0</accession>
<dbReference type="KEGG" id="tpal:117651371"/>
<organism evidence="3">
    <name type="scientific">Thrips palmi</name>
    <name type="common">Melon thrips</name>
    <dbReference type="NCBI Taxonomy" id="161013"/>
    <lineage>
        <taxon>Eukaryota</taxon>
        <taxon>Metazoa</taxon>
        <taxon>Ecdysozoa</taxon>
        <taxon>Arthropoda</taxon>
        <taxon>Hexapoda</taxon>
        <taxon>Insecta</taxon>
        <taxon>Pterygota</taxon>
        <taxon>Neoptera</taxon>
        <taxon>Paraneoptera</taxon>
        <taxon>Thysanoptera</taxon>
        <taxon>Terebrantia</taxon>
        <taxon>Thripoidea</taxon>
        <taxon>Thripidae</taxon>
        <taxon>Thrips</taxon>
    </lineage>
</organism>
<evidence type="ECO:0000256" key="1">
    <source>
        <dbReference type="SAM" id="Coils"/>
    </source>
</evidence>
<dbReference type="Proteomes" id="UP000515158">
    <property type="component" value="Unplaced"/>
</dbReference>
<proteinExistence type="predicted"/>
<dbReference type="PANTHER" id="PTHR35706:SF1">
    <property type="entry name" value="EMBRYOGENESIS-LIKE PROTEIN"/>
    <property type="match status" value="1"/>
</dbReference>
<dbReference type="AlphaFoldDB" id="A0A6P9A0P0"/>
<gene>
    <name evidence="3" type="primary">LOC117651371</name>
</gene>
<name>A0A6P9A0P0_THRPL</name>
<reference evidence="3" key="1">
    <citation type="submission" date="2025-08" db="UniProtKB">
        <authorList>
            <consortium name="RefSeq"/>
        </authorList>
    </citation>
    <scope>IDENTIFICATION</scope>
    <source>
        <tissue evidence="3">Total insect</tissue>
    </source>
</reference>
<dbReference type="RefSeq" id="XP_034251253.1">
    <property type="nucleotide sequence ID" value="XM_034395362.1"/>
</dbReference>
<dbReference type="GeneID" id="117651371"/>
<protein>
    <submittedName>
        <fullName evidence="3">Uncharacterized protein LOC117651371</fullName>
    </submittedName>
</protein>
<dbReference type="InParanoid" id="A0A6P9A0P0"/>
<sequence length="169" mass="18825">MFKLTRVVAQELLPQCTAKRFVKGHASANVWATQFSTNLSRSRARPPPAVVSSRLPASAASASTPAVWRRMSSASSLNDSDVQKRVEDISHKFKEAMELLEDARGSVGTVYFSEDMTDAENAIQEVLSDYDALMKEMNEDQKRSVVRTIGLKMEELKAQVQMLKDSLKD</sequence>
<evidence type="ECO:0000313" key="2">
    <source>
        <dbReference type="Proteomes" id="UP000515158"/>
    </source>
</evidence>
<evidence type="ECO:0000313" key="3">
    <source>
        <dbReference type="RefSeq" id="XP_034251253.1"/>
    </source>
</evidence>
<keyword evidence="1" id="KW-0175">Coiled coil</keyword>
<keyword evidence="2" id="KW-1185">Reference proteome</keyword>
<dbReference type="PANTHER" id="PTHR35706">
    <property type="entry name" value="F14O23.11 PROTEIN"/>
    <property type="match status" value="1"/>
</dbReference>
<feature type="coiled-coil region" evidence="1">
    <location>
        <begin position="116"/>
        <end position="143"/>
    </location>
</feature>
<dbReference type="OrthoDB" id="273230at2759"/>